<protein>
    <submittedName>
        <fullName evidence="1">Uncharacterized protein</fullName>
    </submittedName>
</protein>
<proteinExistence type="predicted"/>
<reference evidence="1" key="1">
    <citation type="submission" date="2018-02" db="EMBL/GenBank/DDBJ databases">
        <title>Rhizophora mucronata_Transcriptome.</title>
        <authorList>
            <person name="Meera S.P."/>
            <person name="Sreeshan A."/>
            <person name="Augustine A."/>
        </authorList>
    </citation>
    <scope>NUCLEOTIDE SEQUENCE</scope>
    <source>
        <tissue evidence="1">Leaf</tissue>
    </source>
</reference>
<dbReference type="EMBL" id="GGEC01057280">
    <property type="protein sequence ID" value="MBX37764.1"/>
    <property type="molecule type" value="Transcribed_RNA"/>
</dbReference>
<accession>A0A2P2N5M2</accession>
<sequence>MNLNLEIMIYCDSCFSFSYILLNFHARCSIFWSSKKQLKMENK</sequence>
<evidence type="ECO:0000313" key="1">
    <source>
        <dbReference type="EMBL" id="MBX37764.1"/>
    </source>
</evidence>
<organism evidence="1">
    <name type="scientific">Rhizophora mucronata</name>
    <name type="common">Asiatic mangrove</name>
    <dbReference type="NCBI Taxonomy" id="61149"/>
    <lineage>
        <taxon>Eukaryota</taxon>
        <taxon>Viridiplantae</taxon>
        <taxon>Streptophyta</taxon>
        <taxon>Embryophyta</taxon>
        <taxon>Tracheophyta</taxon>
        <taxon>Spermatophyta</taxon>
        <taxon>Magnoliopsida</taxon>
        <taxon>eudicotyledons</taxon>
        <taxon>Gunneridae</taxon>
        <taxon>Pentapetalae</taxon>
        <taxon>rosids</taxon>
        <taxon>fabids</taxon>
        <taxon>Malpighiales</taxon>
        <taxon>Rhizophoraceae</taxon>
        <taxon>Rhizophora</taxon>
    </lineage>
</organism>
<name>A0A2P2N5M2_RHIMU</name>
<dbReference type="AlphaFoldDB" id="A0A2P2N5M2"/>